<organism evidence="1">
    <name type="scientific">hydrothermal vent metagenome</name>
    <dbReference type="NCBI Taxonomy" id="652676"/>
    <lineage>
        <taxon>unclassified sequences</taxon>
        <taxon>metagenomes</taxon>
        <taxon>ecological metagenomes</taxon>
    </lineage>
</organism>
<accession>A0A3B0R370</accession>
<sequence>MKSENLLDRISRIAETGTTYKQGRRVLTEGNSTAILPAMLQEIDETILARELTFHNGADNSITLVAKGRRLWRICGATPKNLIPKGTDLVAVNLSADDDAAMDALAKLMHKFANAGKALSVSISEAAPDSDYSAMGIAVRGLRETWGVTAVLSPAADTDIPAPLRTLQEFVDALSDGVLASAVMAGDDMVSSTGSDKQIKLLTDLINDQSSGIDAEFKKLHKTDNTKRLIALNRDSKYFIICARKDNQTALIVSKPEEIPNIVSTWQQVEK</sequence>
<proteinExistence type="predicted"/>
<gene>
    <name evidence="1" type="ORF">MNBD_ALPHA07-1602</name>
</gene>
<dbReference type="EMBL" id="UOEG01000013">
    <property type="protein sequence ID" value="VAV87720.1"/>
    <property type="molecule type" value="Genomic_DNA"/>
</dbReference>
<name>A0A3B0R370_9ZZZZ</name>
<dbReference type="AlphaFoldDB" id="A0A3B0R370"/>
<reference evidence="1" key="1">
    <citation type="submission" date="2018-06" db="EMBL/GenBank/DDBJ databases">
        <authorList>
            <person name="Zhirakovskaya E."/>
        </authorList>
    </citation>
    <scope>NUCLEOTIDE SEQUENCE</scope>
</reference>
<protein>
    <submittedName>
        <fullName evidence="1">Uncharacterized protein</fullName>
    </submittedName>
</protein>
<evidence type="ECO:0000313" key="1">
    <source>
        <dbReference type="EMBL" id="VAV87720.1"/>
    </source>
</evidence>